<evidence type="ECO:0000313" key="1">
    <source>
        <dbReference type="EMBL" id="MPC21805.1"/>
    </source>
</evidence>
<accession>A0A5B7DKX4</accession>
<dbReference type="Proteomes" id="UP000324222">
    <property type="component" value="Unassembled WGS sequence"/>
</dbReference>
<sequence>MHIRRQIHHPNSIPIPPFSQQGVMGHARLLRLVVVEEQVMQRPMNMAEANLVMGTHLALPYQKAIARIKPSCFPDTLATSKCSSTPLLTSPPHTTPQVWITFLHS</sequence>
<dbReference type="AlphaFoldDB" id="A0A5B7DKX4"/>
<comment type="caution">
    <text evidence="1">The sequence shown here is derived from an EMBL/GenBank/DDBJ whole genome shotgun (WGS) entry which is preliminary data.</text>
</comment>
<proteinExistence type="predicted"/>
<keyword evidence="2" id="KW-1185">Reference proteome</keyword>
<name>A0A5B7DKX4_PORTR</name>
<gene>
    <name evidence="1" type="ORF">E2C01_014804</name>
</gene>
<dbReference type="EMBL" id="VSRR010001020">
    <property type="protein sequence ID" value="MPC21805.1"/>
    <property type="molecule type" value="Genomic_DNA"/>
</dbReference>
<protein>
    <submittedName>
        <fullName evidence="1">Uncharacterized protein</fullName>
    </submittedName>
</protein>
<organism evidence="1 2">
    <name type="scientific">Portunus trituberculatus</name>
    <name type="common">Swimming crab</name>
    <name type="synonym">Neptunus trituberculatus</name>
    <dbReference type="NCBI Taxonomy" id="210409"/>
    <lineage>
        <taxon>Eukaryota</taxon>
        <taxon>Metazoa</taxon>
        <taxon>Ecdysozoa</taxon>
        <taxon>Arthropoda</taxon>
        <taxon>Crustacea</taxon>
        <taxon>Multicrustacea</taxon>
        <taxon>Malacostraca</taxon>
        <taxon>Eumalacostraca</taxon>
        <taxon>Eucarida</taxon>
        <taxon>Decapoda</taxon>
        <taxon>Pleocyemata</taxon>
        <taxon>Brachyura</taxon>
        <taxon>Eubrachyura</taxon>
        <taxon>Portunoidea</taxon>
        <taxon>Portunidae</taxon>
        <taxon>Portuninae</taxon>
        <taxon>Portunus</taxon>
    </lineage>
</organism>
<evidence type="ECO:0000313" key="2">
    <source>
        <dbReference type="Proteomes" id="UP000324222"/>
    </source>
</evidence>
<reference evidence="1 2" key="1">
    <citation type="submission" date="2019-05" db="EMBL/GenBank/DDBJ databases">
        <title>Another draft genome of Portunus trituberculatus and its Hox gene families provides insights of decapod evolution.</title>
        <authorList>
            <person name="Jeong J.-H."/>
            <person name="Song I."/>
            <person name="Kim S."/>
            <person name="Choi T."/>
            <person name="Kim D."/>
            <person name="Ryu S."/>
            <person name="Kim W."/>
        </authorList>
    </citation>
    <scope>NUCLEOTIDE SEQUENCE [LARGE SCALE GENOMIC DNA]</scope>
    <source>
        <tissue evidence="1">Muscle</tissue>
    </source>
</reference>